<dbReference type="Proteomes" id="UP001163096">
    <property type="component" value="Chromosome"/>
</dbReference>
<dbReference type="GO" id="GO:0019305">
    <property type="term" value="P:dTDP-rhamnose biosynthetic process"/>
    <property type="evidence" value="ECO:0007669"/>
    <property type="project" value="TreeGrafter"/>
</dbReference>
<feature type="domain" description="RmlD-like substrate binding" evidence="1">
    <location>
        <begin position="4"/>
        <end position="261"/>
    </location>
</feature>
<dbReference type="EMBL" id="CP113361">
    <property type="protein sequence ID" value="WAI00836.1"/>
    <property type="molecule type" value="Genomic_DNA"/>
</dbReference>
<dbReference type="GO" id="GO:0005829">
    <property type="term" value="C:cytosol"/>
    <property type="evidence" value="ECO:0007669"/>
    <property type="project" value="TreeGrafter"/>
</dbReference>
<dbReference type="InterPro" id="IPR029903">
    <property type="entry name" value="RmlD-like-bd"/>
</dbReference>
<reference evidence="2" key="1">
    <citation type="submission" date="2022-11" db="EMBL/GenBank/DDBJ databases">
        <title>Complete genome sequence of Methanogenium organophilum DSM 3596.</title>
        <authorList>
            <person name="Chen S.-C."/>
            <person name="Lai S.-J."/>
            <person name="You Y.-T."/>
        </authorList>
    </citation>
    <scope>NUCLEOTIDE SEQUENCE</scope>
    <source>
        <strain evidence="2">DSM 3596</strain>
    </source>
</reference>
<sequence length="272" mass="30040">MAQKVLILGASGMLGHDLQKVYPDAVCRGHELDITDEAAVFSFISDLKPSLVINAAAFTNVDGCEDHEDLAFAVNGEGPGYIAAACHEVGATLVHYSTDYVFDGSHSSYVEDDRPKSINVYGASKLQGEQAIIAAMEDYRIVRTSWLFGLNGLNFVETMLRLSAEMEKVRVVDDQFGKPTYTVDLAEKTPEIAKAEPGIYHITNEGVCSWYNFASGIIPNVESCSSREFLRPAKRPKFSVLENTKTSPMRPWRDALKDYLKIRTQGSKETSL</sequence>
<evidence type="ECO:0000313" key="2">
    <source>
        <dbReference type="EMBL" id="WAI00836.1"/>
    </source>
</evidence>
<dbReference type="PANTHER" id="PTHR10491:SF4">
    <property type="entry name" value="METHIONINE ADENOSYLTRANSFERASE 2 SUBUNIT BETA"/>
    <property type="match status" value="1"/>
</dbReference>
<name>A0A9X9T7W8_METOG</name>
<protein>
    <submittedName>
        <fullName evidence="2">dTDP-4-dehydrorhamnose reductase</fullName>
        <ecNumber evidence="2">1.1.1.133</ecNumber>
    </submittedName>
</protein>
<keyword evidence="3" id="KW-1185">Reference proteome</keyword>
<dbReference type="RefSeq" id="WP_268186041.1">
    <property type="nucleotide sequence ID" value="NZ_CP113361.1"/>
</dbReference>
<dbReference type="GO" id="GO:0008831">
    <property type="term" value="F:dTDP-4-dehydrorhamnose reductase activity"/>
    <property type="evidence" value="ECO:0007669"/>
    <property type="project" value="UniProtKB-EC"/>
</dbReference>
<dbReference type="InterPro" id="IPR005913">
    <property type="entry name" value="dTDP_dehydrorham_reduct"/>
</dbReference>
<proteinExistence type="predicted"/>
<dbReference type="SUPFAM" id="SSF51735">
    <property type="entry name" value="NAD(P)-binding Rossmann-fold domains"/>
    <property type="match status" value="1"/>
</dbReference>
<dbReference type="GeneID" id="76835534"/>
<gene>
    <name evidence="2" type="primary">rfbD</name>
    <name evidence="2" type="ORF">OU421_10490</name>
</gene>
<dbReference type="AlphaFoldDB" id="A0A9X9T7W8"/>
<dbReference type="PANTHER" id="PTHR10491">
    <property type="entry name" value="DTDP-4-DEHYDRORHAMNOSE REDUCTASE"/>
    <property type="match status" value="1"/>
</dbReference>
<organism evidence="2 3">
    <name type="scientific">Methanogenium organophilum</name>
    <dbReference type="NCBI Taxonomy" id="2199"/>
    <lineage>
        <taxon>Archaea</taxon>
        <taxon>Methanobacteriati</taxon>
        <taxon>Methanobacteriota</taxon>
        <taxon>Stenosarchaea group</taxon>
        <taxon>Methanomicrobia</taxon>
        <taxon>Methanomicrobiales</taxon>
        <taxon>Methanomicrobiaceae</taxon>
        <taxon>Methanogenium</taxon>
    </lineage>
</organism>
<evidence type="ECO:0000313" key="3">
    <source>
        <dbReference type="Proteomes" id="UP001163096"/>
    </source>
</evidence>
<dbReference type="KEGG" id="mou:OU421_10490"/>
<dbReference type="CDD" id="cd05254">
    <property type="entry name" value="dTDP_HR_like_SDR_e"/>
    <property type="match status" value="1"/>
</dbReference>
<evidence type="ECO:0000259" key="1">
    <source>
        <dbReference type="Pfam" id="PF04321"/>
    </source>
</evidence>
<dbReference type="NCBIfam" id="TIGR01214">
    <property type="entry name" value="rmlD"/>
    <property type="match status" value="1"/>
</dbReference>
<dbReference type="Pfam" id="PF04321">
    <property type="entry name" value="RmlD_sub_bind"/>
    <property type="match status" value="1"/>
</dbReference>
<dbReference type="InterPro" id="IPR036291">
    <property type="entry name" value="NAD(P)-bd_dom_sf"/>
</dbReference>
<dbReference type="EC" id="1.1.1.133" evidence="2"/>
<dbReference type="Gene3D" id="3.90.25.10">
    <property type="entry name" value="UDP-galactose 4-epimerase, domain 1"/>
    <property type="match status" value="1"/>
</dbReference>
<keyword evidence="2" id="KW-0560">Oxidoreductase</keyword>
<dbReference type="Gene3D" id="3.40.50.720">
    <property type="entry name" value="NAD(P)-binding Rossmann-like Domain"/>
    <property type="match status" value="1"/>
</dbReference>
<accession>A0A9X9T7W8</accession>